<evidence type="ECO:0000313" key="1">
    <source>
        <dbReference type="EMBL" id="CAH0053965.1"/>
    </source>
</evidence>
<name>A0A9P0ENJ5_9HYPO</name>
<proteinExistence type="predicted"/>
<protein>
    <submittedName>
        <fullName evidence="1">Uncharacterized protein</fullName>
    </submittedName>
</protein>
<dbReference type="Proteomes" id="UP000775872">
    <property type="component" value="Unassembled WGS sequence"/>
</dbReference>
<dbReference type="OrthoDB" id="5418574at2759"/>
<dbReference type="AlphaFoldDB" id="A0A9P0ENJ5"/>
<accession>A0A9P0ENJ5</accession>
<gene>
    <name evidence="1" type="ORF">CSOL1703_00015153</name>
</gene>
<sequence>MIIDASTWKPHGLINYPGLETKYLMAKQSVNDRGNLLVDRTAYKAVNLFEFLFNKFVFSDLKFSVSSQTPSNVQSRKACDIVIEAETPDRAWQTLCFAGAKRAANQTESLVKAVEDQALGYCKDFLTANSDINKVFACTIIGASIRCWTYSQGDEDLVGFWDGQSRDSYRYYLDIGDDANVARLNHAFNFMKSNPDLSAAVQHES</sequence>
<keyword evidence="2" id="KW-1185">Reference proteome</keyword>
<dbReference type="EMBL" id="CABFOC020000046">
    <property type="protein sequence ID" value="CAH0053965.1"/>
    <property type="molecule type" value="Genomic_DNA"/>
</dbReference>
<organism evidence="1 2">
    <name type="scientific">Clonostachys solani</name>
    <dbReference type="NCBI Taxonomy" id="160281"/>
    <lineage>
        <taxon>Eukaryota</taxon>
        <taxon>Fungi</taxon>
        <taxon>Dikarya</taxon>
        <taxon>Ascomycota</taxon>
        <taxon>Pezizomycotina</taxon>
        <taxon>Sordariomycetes</taxon>
        <taxon>Hypocreomycetidae</taxon>
        <taxon>Hypocreales</taxon>
        <taxon>Bionectriaceae</taxon>
        <taxon>Clonostachys</taxon>
    </lineage>
</organism>
<evidence type="ECO:0000313" key="2">
    <source>
        <dbReference type="Proteomes" id="UP000775872"/>
    </source>
</evidence>
<comment type="caution">
    <text evidence="1">The sequence shown here is derived from an EMBL/GenBank/DDBJ whole genome shotgun (WGS) entry which is preliminary data.</text>
</comment>
<reference evidence="1" key="1">
    <citation type="submission" date="2021-10" db="EMBL/GenBank/DDBJ databases">
        <authorList>
            <person name="Piombo E."/>
        </authorList>
    </citation>
    <scope>NUCLEOTIDE SEQUENCE</scope>
</reference>